<dbReference type="Gene3D" id="3.40.470.10">
    <property type="entry name" value="Uracil-DNA glycosylase-like domain"/>
    <property type="match status" value="1"/>
</dbReference>
<dbReference type="GO" id="GO:0005739">
    <property type="term" value="C:mitochondrion"/>
    <property type="evidence" value="ECO:0007669"/>
    <property type="project" value="UniProtKB-SubCell"/>
</dbReference>
<dbReference type="NCBIfam" id="NF003592">
    <property type="entry name" value="PRK05254.1-5"/>
    <property type="match status" value="1"/>
</dbReference>
<proteinExistence type="inferred from homology"/>
<dbReference type="Proteomes" id="UP001162087">
    <property type="component" value="Chromosome 13"/>
</dbReference>
<dbReference type="SMART" id="SM00986">
    <property type="entry name" value="UDG"/>
    <property type="match status" value="1"/>
</dbReference>
<dbReference type="NCBIfam" id="NF003588">
    <property type="entry name" value="PRK05254.1-1"/>
    <property type="match status" value="1"/>
</dbReference>
<dbReference type="OrthoDB" id="10031947at2759"/>
<dbReference type="EMBL" id="OX365908">
    <property type="protein sequence ID" value="CAI4047820.1"/>
    <property type="molecule type" value="Genomic_DNA"/>
</dbReference>
<gene>
    <name evidence="1" type="primary">SKDI13G1150</name>
    <name evidence="1" type="ORF">SKDI_13G1150</name>
</gene>
<dbReference type="SMART" id="SM00987">
    <property type="entry name" value="UreE_C"/>
    <property type="match status" value="1"/>
</dbReference>
<sequence>MNRPFRSMRCMKRLSTNLIMTVAQKRKQTTIEDFFSAKKSTAGASNKKGKTDVTFTSTTNDAITKTETMEVIASKPSLDSDVKGTFSKNLSTNLQELLSLELNTIDDSWFPHLMDEFKKPYFVKLKQFVTKEQADHTVFPPPNEIYSWTRLTPFDKVKVVIIGQDPYHNHNQAHGLAFSVKPPTPAPPSLKNIYKELKQEYPDFVQDNRVGDLTHWASQGVLLLNTSLSVRAHNANSHSKHGWETFTKRVVQLLIQDREADGKSLVFLLWGNNAIKLVESLLGSTSVGTGSKYPNIMVMKSVHPSPLSASRGFFGTNHFKKINNWLCNTRGEKMIDWSIVSGTSLKEVDEANAHLETKSEDP</sequence>
<dbReference type="Pfam" id="PF03167">
    <property type="entry name" value="UDG"/>
    <property type="match status" value="1"/>
</dbReference>
<dbReference type="PANTHER" id="PTHR11264">
    <property type="entry name" value="URACIL-DNA GLYCOSYLASE"/>
    <property type="match status" value="1"/>
</dbReference>
<dbReference type="HAMAP" id="MF_00148">
    <property type="entry name" value="UDG"/>
    <property type="match status" value="1"/>
</dbReference>
<evidence type="ECO:0000313" key="1">
    <source>
        <dbReference type="EMBL" id="CAI4047820.1"/>
    </source>
</evidence>
<dbReference type="InterPro" id="IPR018085">
    <property type="entry name" value="Ura-DNA_Glyclase_AS"/>
</dbReference>
<dbReference type="GO" id="GO:0097510">
    <property type="term" value="P:base-excision repair, AP site formation via deaminated base removal"/>
    <property type="evidence" value="ECO:0007669"/>
    <property type="project" value="TreeGrafter"/>
</dbReference>
<protein>
    <submittedName>
        <fullName evidence="1">Uncharacterized protein</fullName>
    </submittedName>
</protein>
<dbReference type="NCBIfam" id="TIGR00628">
    <property type="entry name" value="ung"/>
    <property type="match status" value="1"/>
</dbReference>
<keyword evidence="2" id="KW-1185">Reference proteome</keyword>
<dbReference type="InterPro" id="IPR002043">
    <property type="entry name" value="UDG_fam1"/>
</dbReference>
<reference evidence="1" key="1">
    <citation type="submission" date="2022-10" db="EMBL/GenBank/DDBJ databases">
        <authorList>
            <person name="Byrne P K."/>
        </authorList>
    </citation>
    <scope>NUCLEOTIDE SEQUENCE</scope>
    <source>
        <strain evidence="1">IFO1802</strain>
    </source>
</reference>
<dbReference type="InterPro" id="IPR005122">
    <property type="entry name" value="Uracil-DNA_glycosylase-like"/>
</dbReference>
<dbReference type="InterPro" id="IPR036895">
    <property type="entry name" value="Uracil-DNA_glycosylase-like_sf"/>
</dbReference>
<dbReference type="SUPFAM" id="SSF52141">
    <property type="entry name" value="Uracil-DNA glycosylase-like"/>
    <property type="match status" value="1"/>
</dbReference>
<evidence type="ECO:0000313" key="2">
    <source>
        <dbReference type="Proteomes" id="UP001162087"/>
    </source>
</evidence>
<dbReference type="GO" id="GO:0005634">
    <property type="term" value="C:nucleus"/>
    <property type="evidence" value="ECO:0007669"/>
    <property type="project" value="UniProtKB-SubCell"/>
</dbReference>
<dbReference type="GO" id="GO:0004844">
    <property type="term" value="F:uracil DNA N-glycosylase activity"/>
    <property type="evidence" value="ECO:0007669"/>
    <property type="project" value="UniProtKB-UniRule"/>
</dbReference>
<dbReference type="PROSITE" id="PS00130">
    <property type="entry name" value="U_DNA_GLYCOSYLASE"/>
    <property type="match status" value="1"/>
</dbReference>
<dbReference type="PANTHER" id="PTHR11264:SF0">
    <property type="entry name" value="URACIL-DNA GLYCOSYLASE"/>
    <property type="match status" value="1"/>
</dbReference>
<accession>A0AA35J3S4</accession>
<dbReference type="CDD" id="cd10027">
    <property type="entry name" value="UDG-F1-like"/>
    <property type="match status" value="1"/>
</dbReference>
<dbReference type="NCBIfam" id="NF003589">
    <property type="entry name" value="PRK05254.1-2"/>
    <property type="match status" value="1"/>
</dbReference>
<organism evidence="1 2">
    <name type="scientific">Saccharomyces kudriavzevii (strain ATCC MYA-4449 / AS 2.2408 / CBS 8840 / NBRC 1802 / NCYC 2889)</name>
    <name type="common">Yeast</name>
    <dbReference type="NCBI Taxonomy" id="226230"/>
    <lineage>
        <taxon>Eukaryota</taxon>
        <taxon>Fungi</taxon>
        <taxon>Dikarya</taxon>
        <taxon>Ascomycota</taxon>
        <taxon>Saccharomycotina</taxon>
        <taxon>Saccharomycetes</taxon>
        <taxon>Saccharomycetales</taxon>
        <taxon>Saccharomycetaceae</taxon>
        <taxon>Saccharomyces</taxon>
    </lineage>
</organism>
<name>A0AA35J3S4_SACK1</name>